<dbReference type="AlphaFoldDB" id="A0A0V8JGZ1"/>
<reference evidence="1 2" key="1">
    <citation type="submission" date="2015-11" db="EMBL/GenBank/DDBJ databases">
        <title>Bacillus caseinolyticus sp nov.</title>
        <authorList>
            <person name="Dastager S.G."/>
            <person name="Mawlankar R."/>
        </authorList>
    </citation>
    <scope>NUCLEOTIDE SEQUENCE [LARGE SCALE GENOMIC DNA]</scope>
    <source>
        <strain evidence="1 2">SGD-V-76</strain>
    </source>
</reference>
<evidence type="ECO:0000313" key="2">
    <source>
        <dbReference type="Proteomes" id="UP000053681"/>
    </source>
</evidence>
<gene>
    <name evidence="1" type="ORF">AS180_19780</name>
</gene>
<protein>
    <submittedName>
        <fullName evidence="1">Diaminopimelate epimerase</fullName>
    </submittedName>
</protein>
<name>A0A0V8JGZ1_9BACI</name>
<dbReference type="Proteomes" id="UP000053681">
    <property type="component" value="Unassembled WGS sequence"/>
</dbReference>
<evidence type="ECO:0000313" key="1">
    <source>
        <dbReference type="EMBL" id="KSU86236.1"/>
    </source>
</evidence>
<sequence>MSEDYAFRFHIKDSYPIDKPETKEAVVFTKIKTKAGDILFEGDVRVHVTSIGIFPVVKDIASAVSNKSLRQLLTAEVKRYVRPHRNFL</sequence>
<keyword evidence="2" id="KW-1185">Reference proteome</keyword>
<dbReference type="EMBL" id="LNQP01000101">
    <property type="protein sequence ID" value="KSU86236.1"/>
    <property type="molecule type" value="Genomic_DNA"/>
</dbReference>
<organism evidence="1 2">
    <name type="scientific">Priestia veravalensis</name>
    <dbReference type="NCBI Taxonomy" id="1414648"/>
    <lineage>
        <taxon>Bacteria</taxon>
        <taxon>Bacillati</taxon>
        <taxon>Bacillota</taxon>
        <taxon>Bacilli</taxon>
        <taxon>Bacillales</taxon>
        <taxon>Bacillaceae</taxon>
        <taxon>Priestia</taxon>
    </lineage>
</organism>
<dbReference type="RefSeq" id="WP_025908878.1">
    <property type="nucleotide sequence ID" value="NZ_KQ758715.1"/>
</dbReference>
<comment type="caution">
    <text evidence="1">The sequence shown here is derived from an EMBL/GenBank/DDBJ whole genome shotgun (WGS) entry which is preliminary data.</text>
</comment>
<accession>A0A0V8JGZ1</accession>
<proteinExistence type="predicted"/>